<protein>
    <submittedName>
        <fullName evidence="1">Uncharacterized protein</fullName>
    </submittedName>
</protein>
<keyword evidence="2" id="KW-1185">Reference proteome</keyword>
<dbReference type="RefSeq" id="WP_061142654.1">
    <property type="nucleotide sequence ID" value="NZ_LNNH01000026.1"/>
</dbReference>
<comment type="caution">
    <text evidence="1">The sequence shown here is derived from an EMBL/GenBank/DDBJ whole genome shotgun (WGS) entry which is preliminary data.</text>
</comment>
<organism evidence="1 2">
    <name type="scientific">Peribacillus simplex</name>
    <dbReference type="NCBI Taxonomy" id="1478"/>
    <lineage>
        <taxon>Bacteria</taxon>
        <taxon>Bacillati</taxon>
        <taxon>Bacillota</taxon>
        <taxon>Bacilli</taxon>
        <taxon>Bacillales</taxon>
        <taxon>Bacillaceae</taxon>
        <taxon>Peribacillus</taxon>
    </lineage>
</organism>
<name>A0A125QRT2_9BACI</name>
<dbReference type="EMBL" id="LNNH01000026">
    <property type="protein sequence ID" value="KWW17876.1"/>
    <property type="molecule type" value="Genomic_DNA"/>
</dbReference>
<accession>A0A125QRT2</accession>
<gene>
    <name evidence="1" type="ORF">AS888_07050</name>
</gene>
<dbReference type="AlphaFoldDB" id="A0A125QRT2"/>
<evidence type="ECO:0000313" key="2">
    <source>
        <dbReference type="Proteomes" id="UP000064189"/>
    </source>
</evidence>
<evidence type="ECO:0000313" key="1">
    <source>
        <dbReference type="EMBL" id="KWW17876.1"/>
    </source>
</evidence>
<proteinExistence type="predicted"/>
<dbReference type="Proteomes" id="UP000064189">
    <property type="component" value="Unassembled WGS sequence"/>
</dbReference>
<reference evidence="1 2" key="1">
    <citation type="submission" date="2015-11" db="EMBL/GenBank/DDBJ databases">
        <title>Genome Sequence of Bacillus simplex strain VanAntwerpen2.</title>
        <authorList>
            <person name="Couger M.B."/>
        </authorList>
    </citation>
    <scope>NUCLEOTIDE SEQUENCE [LARGE SCALE GENOMIC DNA]</scope>
    <source>
        <strain evidence="1 2">VanAntwerpen02</strain>
    </source>
</reference>
<sequence>MQDYLSTSYNQGTSDHWQVENTIKSVDFSPAIPEKQKVGFLSPFVQRIWETPLHLSACGDSLGHVSPQKLAPFLTILSA</sequence>